<reference evidence="3" key="1">
    <citation type="journal article" date="2017" name="Nat. Commun.">
        <title>The North American bullfrog draft genome provides insight into hormonal regulation of long noncoding RNA.</title>
        <authorList>
            <person name="Hammond S.A."/>
            <person name="Warren R.L."/>
            <person name="Vandervalk B.P."/>
            <person name="Kucuk E."/>
            <person name="Khan H."/>
            <person name="Gibb E.A."/>
            <person name="Pandoh P."/>
            <person name="Kirk H."/>
            <person name="Zhao Y."/>
            <person name="Jones M."/>
            <person name="Mungall A.J."/>
            <person name="Coope R."/>
            <person name="Pleasance S."/>
            <person name="Moore R.A."/>
            <person name="Holt R.A."/>
            <person name="Round J.M."/>
            <person name="Ohora S."/>
            <person name="Walle B.V."/>
            <person name="Veldhoen N."/>
            <person name="Helbing C.C."/>
            <person name="Birol I."/>
        </authorList>
    </citation>
    <scope>NUCLEOTIDE SEQUENCE [LARGE SCALE GENOMIC DNA]</scope>
</reference>
<sequence length="131" mass="14411">MATIGVTRGFGDHDLKVYNSNIYIKPFLSSVPGVEVYDLSKCEHGPDDVVVMGTDGLWDVITDNEVAEIVQRVLASHGPDEPSRYNLAAQELVLRTRGVRKESGWRLPNGKLASLDDISVFVIPLNSEQSN</sequence>
<dbReference type="InterPro" id="IPR001932">
    <property type="entry name" value="PPM-type_phosphatase-like_dom"/>
</dbReference>
<gene>
    <name evidence="2" type="ORF">AB205_0103190</name>
</gene>
<dbReference type="EMBL" id="KV948219">
    <property type="protein sequence ID" value="PIO26457.1"/>
    <property type="molecule type" value="Genomic_DNA"/>
</dbReference>
<dbReference type="EMBL" id="KV948219">
    <property type="protein sequence ID" value="PIO26458.1"/>
    <property type="molecule type" value="Genomic_DNA"/>
</dbReference>
<name>A0A2G9REY5_AQUCT</name>
<dbReference type="AlphaFoldDB" id="A0A2G9REY5"/>
<reference evidence="2" key="2">
    <citation type="submission" date="2017-08" db="EMBL/GenBank/DDBJ databases">
        <title>Assembly of the North American Bullfrog Genome.</title>
        <authorList>
            <person name="Warren R.L."/>
            <person name="Vandervalk B.P."/>
            <person name="Kucuk E."/>
            <person name="Birol I."/>
            <person name="Helbing C."/>
            <person name="Pandoh P."/>
            <person name="Behsaz B."/>
            <person name="Mohamadi H."/>
            <person name="Chu J."/>
            <person name="Jackman S."/>
            <person name="Hammond S.A."/>
            <person name="Veldhoen N."/>
            <person name="Kirk H."/>
            <person name="Zhao Y."/>
            <person name="Coope R."/>
            <person name="Pleasance S."/>
            <person name="Moore R."/>
            <person name="Holt R."/>
        </authorList>
    </citation>
    <scope>NUCLEOTIDE SEQUENCE</scope>
    <source>
        <strain evidence="2">Bruno</strain>
        <tissue evidence="2">Liver</tissue>
    </source>
</reference>
<evidence type="ECO:0000259" key="1">
    <source>
        <dbReference type="PROSITE" id="PS51746"/>
    </source>
</evidence>
<protein>
    <recommendedName>
        <fullName evidence="1">PPM-type phosphatase domain-containing protein</fullName>
    </recommendedName>
</protein>
<dbReference type="PANTHER" id="PTHR13832">
    <property type="entry name" value="PROTEIN PHOSPHATASE 2C"/>
    <property type="match status" value="1"/>
</dbReference>
<dbReference type="Gene3D" id="3.60.40.10">
    <property type="entry name" value="PPM-type phosphatase domain"/>
    <property type="match status" value="1"/>
</dbReference>
<dbReference type="InterPro" id="IPR036457">
    <property type="entry name" value="PPM-type-like_dom_sf"/>
</dbReference>
<accession>A0A2G9REY5</accession>
<dbReference type="InterPro" id="IPR015655">
    <property type="entry name" value="PP2C"/>
</dbReference>
<dbReference type="Pfam" id="PF00481">
    <property type="entry name" value="PP2C"/>
    <property type="match status" value="1"/>
</dbReference>
<evidence type="ECO:0000313" key="2">
    <source>
        <dbReference type="EMBL" id="PIO26458.1"/>
    </source>
</evidence>
<dbReference type="PROSITE" id="PS51746">
    <property type="entry name" value="PPM_2"/>
    <property type="match status" value="1"/>
</dbReference>
<feature type="domain" description="PPM-type phosphatase" evidence="1">
    <location>
        <begin position="1"/>
        <end position="125"/>
    </location>
</feature>
<proteinExistence type="predicted"/>
<dbReference type="Proteomes" id="UP000228934">
    <property type="component" value="Unassembled WGS sequence"/>
</dbReference>
<keyword evidence="3" id="KW-1185">Reference proteome</keyword>
<dbReference type="OrthoDB" id="10264738at2759"/>
<evidence type="ECO:0000313" key="3">
    <source>
        <dbReference type="Proteomes" id="UP000228934"/>
    </source>
</evidence>
<dbReference type="PANTHER" id="PTHR13832:SF305">
    <property type="entry name" value="PROTEIN PHOSPHATASE 1J"/>
    <property type="match status" value="1"/>
</dbReference>
<dbReference type="SUPFAM" id="SSF81606">
    <property type="entry name" value="PP2C-like"/>
    <property type="match status" value="1"/>
</dbReference>
<organism evidence="2 3">
    <name type="scientific">Aquarana catesbeiana</name>
    <name type="common">American bullfrog</name>
    <name type="synonym">Rana catesbeiana</name>
    <dbReference type="NCBI Taxonomy" id="8400"/>
    <lineage>
        <taxon>Eukaryota</taxon>
        <taxon>Metazoa</taxon>
        <taxon>Chordata</taxon>
        <taxon>Craniata</taxon>
        <taxon>Vertebrata</taxon>
        <taxon>Euteleostomi</taxon>
        <taxon>Amphibia</taxon>
        <taxon>Batrachia</taxon>
        <taxon>Anura</taxon>
        <taxon>Neobatrachia</taxon>
        <taxon>Ranoidea</taxon>
        <taxon>Ranidae</taxon>
        <taxon>Aquarana</taxon>
    </lineage>
</organism>
<dbReference type="GO" id="GO:0004741">
    <property type="term" value="F:[pyruvate dehydrogenase (acetyl-transferring)]-phosphatase activity"/>
    <property type="evidence" value="ECO:0007669"/>
    <property type="project" value="TreeGrafter"/>
</dbReference>
<dbReference type="GO" id="GO:0005739">
    <property type="term" value="C:mitochondrion"/>
    <property type="evidence" value="ECO:0007669"/>
    <property type="project" value="TreeGrafter"/>
</dbReference>